<dbReference type="InterPro" id="IPR018076">
    <property type="entry name" value="T2SS_GspF_dom"/>
</dbReference>
<evidence type="ECO:0000256" key="3">
    <source>
        <dbReference type="ARBA" id="ARBA00022692"/>
    </source>
</evidence>
<feature type="transmembrane region" description="Helical" evidence="6">
    <location>
        <begin position="88"/>
        <end position="106"/>
    </location>
</feature>
<dbReference type="InterPro" id="IPR042094">
    <property type="entry name" value="T2SS_GspF_sf"/>
</dbReference>
<proteinExistence type="predicted"/>
<dbReference type="RefSeq" id="WP_134509078.1">
    <property type="nucleotide sequence ID" value="NZ_SOFM01000027.1"/>
</dbReference>
<evidence type="ECO:0000256" key="6">
    <source>
        <dbReference type="SAM" id="Phobius"/>
    </source>
</evidence>
<evidence type="ECO:0000313" key="8">
    <source>
        <dbReference type="EMBL" id="TFC03624.1"/>
    </source>
</evidence>
<evidence type="ECO:0000256" key="5">
    <source>
        <dbReference type="ARBA" id="ARBA00023136"/>
    </source>
</evidence>
<feature type="domain" description="Type II secretion system protein GspF" evidence="7">
    <location>
        <begin position="153"/>
        <end position="276"/>
    </location>
</feature>
<comment type="caution">
    <text evidence="8">The sequence shown here is derived from an EMBL/GenBank/DDBJ whole genome shotgun (WGS) entry which is preliminary data.</text>
</comment>
<dbReference type="PANTHER" id="PTHR35007">
    <property type="entry name" value="INTEGRAL MEMBRANE PROTEIN-RELATED"/>
    <property type="match status" value="1"/>
</dbReference>
<feature type="transmembrane region" description="Helical" evidence="6">
    <location>
        <begin position="6"/>
        <end position="27"/>
    </location>
</feature>
<sequence>MSPVLYAGIAAGLLALLVLVFLVIAPSGPKVPLERRRAPGTVAEASTLTRMTDRTVEAIDVVIRRRASIPFGAAELEQAGIRMQPSGFVLMVFSAATVLALVGLLLGAGTGWTVPLMVAGVACAPIGALVLLRIRTARRRAKFADQLDESLGLLAGALRAGHGLLRAVDAVSQETESPTTEEFARVVNETRIGRDLSDALDNTALRMRSDDFQWVAQAIAINREVGGNLSQVLDQVGHTIRERNQLRRQVKALAAEGKMSAYVLIALPIGVFSFLLMTQPSYFNGFLGNIWGTLALVVAAILLIVGSIWMMAVVKVKF</sequence>
<dbReference type="Pfam" id="PF00482">
    <property type="entry name" value="T2SSF"/>
    <property type="match status" value="1"/>
</dbReference>
<feature type="transmembrane region" description="Helical" evidence="6">
    <location>
        <begin position="259"/>
        <end position="278"/>
    </location>
</feature>
<evidence type="ECO:0000256" key="1">
    <source>
        <dbReference type="ARBA" id="ARBA00004651"/>
    </source>
</evidence>
<evidence type="ECO:0000256" key="4">
    <source>
        <dbReference type="ARBA" id="ARBA00022989"/>
    </source>
</evidence>
<dbReference type="AlphaFoldDB" id="A0A4R8WAF9"/>
<feature type="transmembrane region" description="Helical" evidence="6">
    <location>
        <begin position="290"/>
        <end position="314"/>
    </location>
</feature>
<evidence type="ECO:0000313" key="9">
    <source>
        <dbReference type="Proteomes" id="UP000297643"/>
    </source>
</evidence>
<reference evidence="8 9" key="1">
    <citation type="submission" date="2019-03" db="EMBL/GenBank/DDBJ databases">
        <title>Genomics of glacier-inhabiting Cryobacterium strains.</title>
        <authorList>
            <person name="Liu Q."/>
            <person name="Xin Y.-H."/>
        </authorList>
    </citation>
    <scope>NUCLEOTIDE SEQUENCE [LARGE SCALE GENOMIC DNA]</scope>
    <source>
        <strain evidence="8 9">RHLT2-21</strain>
    </source>
</reference>
<keyword evidence="9" id="KW-1185">Reference proteome</keyword>
<accession>A0A4R8WAF9</accession>
<dbReference type="Proteomes" id="UP000297643">
    <property type="component" value="Unassembled WGS sequence"/>
</dbReference>
<keyword evidence="2" id="KW-1003">Cell membrane</keyword>
<keyword evidence="4 6" id="KW-1133">Transmembrane helix</keyword>
<gene>
    <name evidence="8" type="ORF">E3O32_10000</name>
</gene>
<organism evidence="8 9">
    <name type="scientific">Cryobacterium mannosilyticum</name>
    <dbReference type="NCBI Taxonomy" id="1259190"/>
    <lineage>
        <taxon>Bacteria</taxon>
        <taxon>Bacillati</taxon>
        <taxon>Actinomycetota</taxon>
        <taxon>Actinomycetes</taxon>
        <taxon>Micrococcales</taxon>
        <taxon>Microbacteriaceae</taxon>
        <taxon>Cryobacterium</taxon>
    </lineage>
</organism>
<evidence type="ECO:0000256" key="2">
    <source>
        <dbReference type="ARBA" id="ARBA00022475"/>
    </source>
</evidence>
<dbReference type="Gene3D" id="1.20.81.30">
    <property type="entry name" value="Type II secretion system (T2SS), domain F"/>
    <property type="match status" value="1"/>
</dbReference>
<dbReference type="EMBL" id="SOFM01000027">
    <property type="protein sequence ID" value="TFC03624.1"/>
    <property type="molecule type" value="Genomic_DNA"/>
</dbReference>
<feature type="transmembrane region" description="Helical" evidence="6">
    <location>
        <begin position="112"/>
        <end position="132"/>
    </location>
</feature>
<dbReference type="InterPro" id="IPR036259">
    <property type="entry name" value="MFS_trans_sf"/>
</dbReference>
<keyword evidence="5 6" id="KW-0472">Membrane</keyword>
<dbReference type="GO" id="GO:0005886">
    <property type="term" value="C:plasma membrane"/>
    <property type="evidence" value="ECO:0007669"/>
    <property type="project" value="UniProtKB-SubCell"/>
</dbReference>
<dbReference type="SUPFAM" id="SSF103473">
    <property type="entry name" value="MFS general substrate transporter"/>
    <property type="match status" value="1"/>
</dbReference>
<protein>
    <submittedName>
        <fullName evidence="8">Type II secretion system protein F</fullName>
    </submittedName>
</protein>
<dbReference type="PANTHER" id="PTHR35007:SF1">
    <property type="entry name" value="PILUS ASSEMBLY PROTEIN"/>
    <property type="match status" value="1"/>
</dbReference>
<comment type="subcellular location">
    <subcellularLocation>
        <location evidence="1">Cell membrane</location>
        <topology evidence="1">Multi-pass membrane protein</topology>
    </subcellularLocation>
</comment>
<name>A0A4R8WAF9_9MICO</name>
<evidence type="ECO:0000259" key="7">
    <source>
        <dbReference type="Pfam" id="PF00482"/>
    </source>
</evidence>
<keyword evidence="3 6" id="KW-0812">Transmembrane</keyword>